<dbReference type="PATRIC" id="fig|68223.7.peg.4386"/>
<gene>
    <name evidence="2" type="ORF">VR44_08180</name>
</gene>
<keyword evidence="1" id="KW-0472">Membrane</keyword>
<dbReference type="Proteomes" id="UP000033551">
    <property type="component" value="Unassembled WGS sequence"/>
</dbReference>
<organism evidence="2 3">
    <name type="scientific">Streptomyces katrae</name>
    <dbReference type="NCBI Taxonomy" id="68223"/>
    <lineage>
        <taxon>Bacteria</taxon>
        <taxon>Bacillati</taxon>
        <taxon>Actinomycetota</taxon>
        <taxon>Actinomycetes</taxon>
        <taxon>Kitasatosporales</taxon>
        <taxon>Streptomycetaceae</taxon>
        <taxon>Streptomyces</taxon>
    </lineage>
</organism>
<protein>
    <submittedName>
        <fullName evidence="2">Uncharacterized protein</fullName>
    </submittedName>
</protein>
<dbReference type="EMBL" id="JZWV01000166">
    <property type="protein sequence ID" value="KJY36317.1"/>
    <property type="molecule type" value="Genomic_DNA"/>
</dbReference>
<name>A0A0F4JPL8_9ACTN</name>
<evidence type="ECO:0000313" key="3">
    <source>
        <dbReference type="Proteomes" id="UP000033551"/>
    </source>
</evidence>
<keyword evidence="1" id="KW-0812">Transmembrane</keyword>
<reference evidence="2 3" key="1">
    <citation type="submission" date="2015-02" db="EMBL/GenBank/DDBJ databases">
        <authorList>
            <person name="Ju K.-S."/>
            <person name="Doroghazi J.R."/>
            <person name="Metcalf W."/>
        </authorList>
    </citation>
    <scope>NUCLEOTIDE SEQUENCE [LARGE SCALE GENOMIC DNA]</scope>
    <source>
        <strain evidence="2 3">NRRL ISP-5550</strain>
    </source>
</reference>
<evidence type="ECO:0000313" key="2">
    <source>
        <dbReference type="EMBL" id="KJY36317.1"/>
    </source>
</evidence>
<accession>A0A0F4JPL8</accession>
<keyword evidence="1" id="KW-1133">Transmembrane helix</keyword>
<feature type="transmembrane region" description="Helical" evidence="1">
    <location>
        <begin position="32"/>
        <end position="50"/>
    </location>
</feature>
<sequence length="61" mass="6497">MITAHGVPIAVSSRTNEVIADWTFHSKEPKKTNAVATAAAITVAFVRVALGTMASRSRPME</sequence>
<dbReference type="AlphaFoldDB" id="A0A0F4JPL8"/>
<keyword evidence="3" id="KW-1185">Reference proteome</keyword>
<evidence type="ECO:0000256" key="1">
    <source>
        <dbReference type="SAM" id="Phobius"/>
    </source>
</evidence>
<proteinExistence type="predicted"/>
<comment type="caution">
    <text evidence="2">The sequence shown here is derived from an EMBL/GenBank/DDBJ whole genome shotgun (WGS) entry which is preliminary data.</text>
</comment>